<evidence type="ECO:0000256" key="1">
    <source>
        <dbReference type="SAM" id="MobiDB-lite"/>
    </source>
</evidence>
<feature type="compositionally biased region" description="Basic and acidic residues" evidence="1">
    <location>
        <begin position="32"/>
        <end position="46"/>
    </location>
</feature>
<gene>
    <name evidence="2" type="ORF">FWILDA_LOCUS8698</name>
</gene>
<evidence type="ECO:0000313" key="3">
    <source>
        <dbReference type="Proteomes" id="UP001153678"/>
    </source>
</evidence>
<reference evidence="2" key="1">
    <citation type="submission" date="2022-08" db="EMBL/GenBank/DDBJ databases">
        <authorList>
            <person name="Kallberg Y."/>
            <person name="Tangrot J."/>
            <person name="Rosling A."/>
        </authorList>
    </citation>
    <scope>NUCLEOTIDE SEQUENCE</scope>
    <source>
        <strain evidence="2">Wild A</strain>
    </source>
</reference>
<sequence>MEFYSVERERKRMKTDEKNEEASPIIPNPQDRTQREPRTPENEGEHSSGMVFRRKKKVNYAGSPISSDSDDYVGDLSIKTQDQNNMSVKRIIRVKAQHVPQYQQSQILEETVTEKDNETTEEARFLFFIRHTLLDFVAMFKYLTPKVLDRDMKERSYIVECLSPILRAFRNAFPEVKYEWIEKDVESIKEVNKIFMSNINHRKTDLLVLRLSDASELLKIEVSGPPYKSTKRHTVDCPIEDAKKVRTYNIQAIGDRITLFAISLAEKKKYLAIELASFIRNEFVEQEKVQRKIRSFIPSADDNTEDLREWLHLPDDDLSLVTDDDMDELFL</sequence>
<protein>
    <submittedName>
        <fullName evidence="2">12915_t:CDS:1</fullName>
    </submittedName>
</protein>
<feature type="compositionally biased region" description="Basic and acidic residues" evidence="1">
    <location>
        <begin position="1"/>
        <end position="21"/>
    </location>
</feature>
<dbReference type="OrthoDB" id="2404656at2759"/>
<name>A0A9W4STL3_9GLOM</name>
<dbReference type="AlphaFoldDB" id="A0A9W4STL3"/>
<keyword evidence="3" id="KW-1185">Reference proteome</keyword>
<proteinExistence type="predicted"/>
<evidence type="ECO:0000313" key="2">
    <source>
        <dbReference type="EMBL" id="CAI2178662.1"/>
    </source>
</evidence>
<dbReference type="EMBL" id="CAMKVN010001898">
    <property type="protein sequence ID" value="CAI2178662.1"/>
    <property type="molecule type" value="Genomic_DNA"/>
</dbReference>
<comment type="caution">
    <text evidence="2">The sequence shown here is derived from an EMBL/GenBank/DDBJ whole genome shotgun (WGS) entry which is preliminary data.</text>
</comment>
<organism evidence="2 3">
    <name type="scientific">Funneliformis geosporum</name>
    <dbReference type="NCBI Taxonomy" id="1117311"/>
    <lineage>
        <taxon>Eukaryota</taxon>
        <taxon>Fungi</taxon>
        <taxon>Fungi incertae sedis</taxon>
        <taxon>Mucoromycota</taxon>
        <taxon>Glomeromycotina</taxon>
        <taxon>Glomeromycetes</taxon>
        <taxon>Glomerales</taxon>
        <taxon>Glomeraceae</taxon>
        <taxon>Funneliformis</taxon>
    </lineage>
</organism>
<dbReference type="Proteomes" id="UP001153678">
    <property type="component" value="Unassembled WGS sequence"/>
</dbReference>
<accession>A0A9W4STL3</accession>
<feature type="region of interest" description="Disordered" evidence="1">
    <location>
        <begin position="1"/>
        <end position="53"/>
    </location>
</feature>